<dbReference type="PROSITE" id="PS51371">
    <property type="entry name" value="CBS"/>
    <property type="match status" value="2"/>
</dbReference>
<dbReference type="PANTHER" id="PTHR43080:SF2">
    <property type="entry name" value="CBS DOMAIN-CONTAINING PROTEIN"/>
    <property type="match status" value="1"/>
</dbReference>
<dbReference type="EMBL" id="OX365700">
    <property type="protein sequence ID" value="CAI4033789.1"/>
    <property type="molecule type" value="Genomic_DNA"/>
</dbReference>
<evidence type="ECO:0000313" key="5">
    <source>
        <dbReference type="Proteomes" id="UP001179121"/>
    </source>
</evidence>
<dbReference type="SUPFAM" id="SSF54631">
    <property type="entry name" value="CBS-domain pair"/>
    <property type="match status" value="1"/>
</dbReference>
<dbReference type="Proteomes" id="UP001179121">
    <property type="component" value="Chromosome"/>
</dbReference>
<reference evidence="4" key="1">
    <citation type="submission" date="2022-10" db="EMBL/GenBank/DDBJ databases">
        <authorList>
            <person name="Koch H."/>
        </authorList>
    </citation>
    <scope>NUCLEOTIDE SEQUENCE</scope>
    <source>
        <strain evidence="4">DNF</strain>
    </source>
</reference>
<dbReference type="InterPro" id="IPR000644">
    <property type="entry name" value="CBS_dom"/>
</dbReference>
<proteinExistence type="predicted"/>
<evidence type="ECO:0000256" key="1">
    <source>
        <dbReference type="ARBA" id="ARBA00023122"/>
    </source>
</evidence>
<feature type="domain" description="CBS" evidence="3">
    <location>
        <begin position="83"/>
        <end position="141"/>
    </location>
</feature>
<dbReference type="Pfam" id="PF00571">
    <property type="entry name" value="CBS"/>
    <property type="match status" value="2"/>
</dbReference>
<dbReference type="Gene3D" id="3.10.580.10">
    <property type="entry name" value="CBS-domain"/>
    <property type="match status" value="1"/>
</dbReference>
<accession>A0AA86N355</accession>
<evidence type="ECO:0000259" key="3">
    <source>
        <dbReference type="PROSITE" id="PS51371"/>
    </source>
</evidence>
<keyword evidence="5" id="KW-1185">Reference proteome</keyword>
<protein>
    <submittedName>
        <fullName evidence="4">CBS domain-containing protein</fullName>
    </submittedName>
</protein>
<dbReference type="PANTHER" id="PTHR43080">
    <property type="entry name" value="CBS DOMAIN-CONTAINING PROTEIN CBSX3, MITOCHONDRIAL"/>
    <property type="match status" value="1"/>
</dbReference>
<evidence type="ECO:0000256" key="2">
    <source>
        <dbReference type="PROSITE-ProRule" id="PRU00703"/>
    </source>
</evidence>
<keyword evidence="1 2" id="KW-0129">CBS domain</keyword>
<gene>
    <name evidence="4" type="ORF">DNFV4_04231</name>
</gene>
<feature type="domain" description="CBS" evidence="3">
    <location>
        <begin position="18"/>
        <end position="74"/>
    </location>
</feature>
<sequence>MTLQGTPEQGFQTVKEIVTTNALCFRADADGVSAAMALLTAHATGAPVVDHNGVLVGFVSELDLLRAMDRGERLGERQVGEIMRKDPISISEDTPLVTASRLLDDYRILVLPVIRDGTVVSSITRHDLLRARVGLGPQIEE</sequence>
<dbReference type="InterPro" id="IPR046342">
    <property type="entry name" value="CBS_dom_sf"/>
</dbReference>
<evidence type="ECO:0000313" key="4">
    <source>
        <dbReference type="EMBL" id="CAI4033789.1"/>
    </source>
</evidence>
<name>A0AA86N355_9BACT</name>
<dbReference type="KEGG" id="nti:DNFV4_04231"/>
<organism evidence="4 5">
    <name type="scientific">Nitrospira tepida</name>
    <dbReference type="NCBI Taxonomy" id="2973512"/>
    <lineage>
        <taxon>Bacteria</taxon>
        <taxon>Pseudomonadati</taxon>
        <taxon>Nitrospirota</taxon>
        <taxon>Nitrospiria</taxon>
        <taxon>Nitrospirales</taxon>
        <taxon>Nitrospiraceae</taxon>
        <taxon>Nitrospira</taxon>
    </lineage>
</organism>
<dbReference type="SMART" id="SM00116">
    <property type="entry name" value="CBS"/>
    <property type="match status" value="2"/>
</dbReference>
<dbReference type="AlphaFoldDB" id="A0AA86N355"/>
<dbReference type="InterPro" id="IPR051257">
    <property type="entry name" value="Diverse_CBS-Domain"/>
</dbReference>